<evidence type="ECO:0000313" key="2">
    <source>
        <dbReference type="Proteomes" id="UP000054538"/>
    </source>
</evidence>
<dbReference type="InParanoid" id="A0A0D0D271"/>
<keyword evidence="2" id="KW-1185">Reference proteome</keyword>
<reference evidence="1 2" key="1">
    <citation type="submission" date="2014-04" db="EMBL/GenBank/DDBJ databases">
        <authorList>
            <consortium name="DOE Joint Genome Institute"/>
            <person name="Kuo A."/>
            <person name="Kohler A."/>
            <person name="Jargeat P."/>
            <person name="Nagy L.G."/>
            <person name="Floudas D."/>
            <person name="Copeland A."/>
            <person name="Barry K.W."/>
            <person name="Cichocki N."/>
            <person name="Veneault-Fourrey C."/>
            <person name="LaButti K."/>
            <person name="Lindquist E.A."/>
            <person name="Lipzen A."/>
            <person name="Lundell T."/>
            <person name="Morin E."/>
            <person name="Murat C."/>
            <person name="Sun H."/>
            <person name="Tunlid A."/>
            <person name="Henrissat B."/>
            <person name="Grigoriev I.V."/>
            <person name="Hibbett D.S."/>
            <person name="Martin F."/>
            <person name="Nordberg H.P."/>
            <person name="Cantor M.N."/>
            <person name="Hua S.X."/>
        </authorList>
    </citation>
    <scope>NUCLEOTIDE SEQUENCE [LARGE SCALE GENOMIC DNA]</scope>
    <source>
        <strain evidence="1 2">Ve08.2h10</strain>
    </source>
</reference>
<name>A0A0D0D271_9AGAM</name>
<organism evidence="1 2">
    <name type="scientific">Paxillus rubicundulus Ve08.2h10</name>
    <dbReference type="NCBI Taxonomy" id="930991"/>
    <lineage>
        <taxon>Eukaryota</taxon>
        <taxon>Fungi</taxon>
        <taxon>Dikarya</taxon>
        <taxon>Basidiomycota</taxon>
        <taxon>Agaricomycotina</taxon>
        <taxon>Agaricomycetes</taxon>
        <taxon>Agaricomycetidae</taxon>
        <taxon>Boletales</taxon>
        <taxon>Paxilineae</taxon>
        <taxon>Paxillaceae</taxon>
        <taxon>Paxillus</taxon>
    </lineage>
</organism>
<proteinExistence type="predicted"/>
<sequence length="143" mass="16362">MHGDCTKVYRDPKAPWMDKENAPDLQRVSMLCCMKLKTRSTRPKPNMYKERRWPGSMDTTRFLIRLTRDHVATVGISVLQDSINNATSSEHAFFSPSRMCISHTRAVVEWRRTDHELSSRCIDLAGIEFSKSFGVCPRASVSP</sequence>
<evidence type="ECO:0000313" key="1">
    <source>
        <dbReference type="EMBL" id="KIK82163.1"/>
    </source>
</evidence>
<dbReference type="AlphaFoldDB" id="A0A0D0D271"/>
<gene>
    <name evidence="1" type="ORF">PAXRUDRAFT_832366</name>
</gene>
<dbReference type="EMBL" id="KN825669">
    <property type="protein sequence ID" value="KIK82163.1"/>
    <property type="molecule type" value="Genomic_DNA"/>
</dbReference>
<protein>
    <submittedName>
        <fullName evidence="1">Uncharacterized protein</fullName>
    </submittedName>
</protein>
<reference evidence="2" key="2">
    <citation type="submission" date="2015-01" db="EMBL/GenBank/DDBJ databases">
        <title>Evolutionary Origins and Diversification of the Mycorrhizal Mutualists.</title>
        <authorList>
            <consortium name="DOE Joint Genome Institute"/>
            <consortium name="Mycorrhizal Genomics Consortium"/>
            <person name="Kohler A."/>
            <person name="Kuo A."/>
            <person name="Nagy L.G."/>
            <person name="Floudas D."/>
            <person name="Copeland A."/>
            <person name="Barry K.W."/>
            <person name="Cichocki N."/>
            <person name="Veneault-Fourrey C."/>
            <person name="LaButti K."/>
            <person name="Lindquist E.A."/>
            <person name="Lipzen A."/>
            <person name="Lundell T."/>
            <person name="Morin E."/>
            <person name="Murat C."/>
            <person name="Riley R."/>
            <person name="Ohm R."/>
            <person name="Sun H."/>
            <person name="Tunlid A."/>
            <person name="Henrissat B."/>
            <person name="Grigoriev I.V."/>
            <person name="Hibbett D.S."/>
            <person name="Martin F."/>
        </authorList>
    </citation>
    <scope>NUCLEOTIDE SEQUENCE [LARGE SCALE GENOMIC DNA]</scope>
    <source>
        <strain evidence="2">Ve08.2h10</strain>
    </source>
</reference>
<dbReference type="HOGENOM" id="CLU_1806833_0_0_1"/>
<accession>A0A0D0D271</accession>
<dbReference type="Proteomes" id="UP000054538">
    <property type="component" value="Unassembled WGS sequence"/>
</dbReference>